<dbReference type="AlphaFoldDB" id="A0A974HYK0"/>
<evidence type="ECO:0000313" key="2">
    <source>
        <dbReference type="Proteomes" id="UP000694892"/>
    </source>
</evidence>
<organism evidence="1 2">
    <name type="scientific">Xenopus laevis</name>
    <name type="common">African clawed frog</name>
    <dbReference type="NCBI Taxonomy" id="8355"/>
    <lineage>
        <taxon>Eukaryota</taxon>
        <taxon>Metazoa</taxon>
        <taxon>Chordata</taxon>
        <taxon>Craniata</taxon>
        <taxon>Vertebrata</taxon>
        <taxon>Euteleostomi</taxon>
        <taxon>Amphibia</taxon>
        <taxon>Batrachia</taxon>
        <taxon>Anura</taxon>
        <taxon>Pipoidea</taxon>
        <taxon>Pipidae</taxon>
        <taxon>Xenopodinae</taxon>
        <taxon>Xenopus</taxon>
        <taxon>Xenopus</taxon>
    </lineage>
</organism>
<accession>A0A974HYK0</accession>
<dbReference type="EMBL" id="CM004468">
    <property type="protein sequence ID" value="OCT94953.1"/>
    <property type="molecule type" value="Genomic_DNA"/>
</dbReference>
<proteinExistence type="predicted"/>
<reference evidence="2" key="1">
    <citation type="journal article" date="2016" name="Nature">
        <title>Genome evolution in the allotetraploid frog Xenopus laevis.</title>
        <authorList>
            <person name="Session A.M."/>
            <person name="Uno Y."/>
            <person name="Kwon T."/>
            <person name="Chapman J.A."/>
            <person name="Toyoda A."/>
            <person name="Takahashi S."/>
            <person name="Fukui A."/>
            <person name="Hikosaka A."/>
            <person name="Suzuki A."/>
            <person name="Kondo M."/>
            <person name="van Heeringen S.J."/>
            <person name="Quigley I."/>
            <person name="Heinz S."/>
            <person name="Ogino H."/>
            <person name="Ochi H."/>
            <person name="Hellsten U."/>
            <person name="Lyons J.B."/>
            <person name="Simakov O."/>
            <person name="Putnam N."/>
            <person name="Stites J."/>
            <person name="Kuroki Y."/>
            <person name="Tanaka T."/>
            <person name="Michiue T."/>
            <person name="Watanabe M."/>
            <person name="Bogdanovic O."/>
            <person name="Lister R."/>
            <person name="Georgiou G."/>
            <person name="Paranjpe S.S."/>
            <person name="van Kruijsbergen I."/>
            <person name="Shu S."/>
            <person name="Carlson J."/>
            <person name="Kinoshita T."/>
            <person name="Ohta Y."/>
            <person name="Mawaribuchi S."/>
            <person name="Jenkins J."/>
            <person name="Grimwood J."/>
            <person name="Schmutz J."/>
            <person name="Mitros T."/>
            <person name="Mozaffari S.V."/>
            <person name="Suzuki Y."/>
            <person name="Haramoto Y."/>
            <person name="Yamamoto T.S."/>
            <person name="Takagi C."/>
            <person name="Heald R."/>
            <person name="Miller K."/>
            <person name="Haudenschild C."/>
            <person name="Kitzman J."/>
            <person name="Nakayama T."/>
            <person name="Izutsu Y."/>
            <person name="Robert J."/>
            <person name="Fortriede J."/>
            <person name="Burns K."/>
            <person name="Lotay V."/>
            <person name="Karimi K."/>
            <person name="Yasuoka Y."/>
            <person name="Dichmann D.S."/>
            <person name="Flajnik M.F."/>
            <person name="Houston D.W."/>
            <person name="Shendure J."/>
            <person name="DuPasquier L."/>
            <person name="Vize P.D."/>
            <person name="Zorn A.M."/>
            <person name="Ito M."/>
            <person name="Marcotte E.M."/>
            <person name="Wallingford J.B."/>
            <person name="Ito Y."/>
            <person name="Asashima M."/>
            <person name="Ueno N."/>
            <person name="Matsuda Y."/>
            <person name="Veenstra G.J."/>
            <person name="Fujiyama A."/>
            <person name="Harland R.M."/>
            <person name="Taira M."/>
            <person name="Rokhsar D.S."/>
        </authorList>
    </citation>
    <scope>NUCLEOTIDE SEQUENCE [LARGE SCALE GENOMIC DNA]</scope>
    <source>
        <strain evidence="2">J</strain>
    </source>
</reference>
<protein>
    <submittedName>
        <fullName evidence="1">Uncharacterized protein</fullName>
    </submittedName>
</protein>
<dbReference type="Proteomes" id="UP000694892">
    <property type="component" value="Chromosome 2L"/>
</dbReference>
<evidence type="ECO:0000313" key="1">
    <source>
        <dbReference type="EMBL" id="OCT94953.1"/>
    </source>
</evidence>
<name>A0A974HYK0_XENLA</name>
<sequence>MRRYARDTTHHTRLDNEGSRRGLTEGALCTYLFYSLSLCHKQVFFFHKTLTAHFIFFTVYNFADITEAKMRPLVFIQILTPEARFSGCLIIEAPLLPFTLCSNLKFTQKDAHFLAFDPCLHQHAYITIELPPDRTIPAAAKS</sequence>
<gene>
    <name evidence="1" type="ORF">XELAEV_18012637mg</name>
</gene>